<dbReference type="InterPro" id="IPR000073">
    <property type="entry name" value="AB_hydrolase_1"/>
</dbReference>
<proteinExistence type="predicted"/>
<sequence>MAIGSVRDMDVVLIPGFWLDASSWAQVTPVLEEAGHTVHPLTLPGLESKDANRSEIGFADHVSAVVAAIDALPGAVALVGHSGGGSIASGAADARPDRVAHVIYVDSGPISEGGAINDGLTAVDGEVPLPDWSEFDESDLAGLTDELRDEFRARAIPEPARVTSDRAHLTDERRYRVPSTVISCTMPQQVFDQLIEQGHPYVAEFARMERRRMVELPTGHWPQFSRPQELGAAIVAALADAP</sequence>
<dbReference type="Pfam" id="PF12697">
    <property type="entry name" value="Abhydrolase_6"/>
    <property type="match status" value="1"/>
</dbReference>
<dbReference type="PANTHER" id="PTHR37017">
    <property type="entry name" value="AB HYDROLASE-1 DOMAIN-CONTAINING PROTEIN-RELATED"/>
    <property type="match status" value="1"/>
</dbReference>
<organism evidence="2 3">
    <name type="scientific">Naasia aerilata</name>
    <dbReference type="NCBI Taxonomy" id="1162966"/>
    <lineage>
        <taxon>Bacteria</taxon>
        <taxon>Bacillati</taxon>
        <taxon>Actinomycetota</taxon>
        <taxon>Actinomycetes</taxon>
        <taxon>Micrococcales</taxon>
        <taxon>Microbacteriaceae</taxon>
        <taxon>Naasia</taxon>
    </lineage>
</organism>
<evidence type="ECO:0000313" key="2">
    <source>
        <dbReference type="EMBL" id="BDZ44353.1"/>
    </source>
</evidence>
<feature type="domain" description="AB hydrolase-1" evidence="1">
    <location>
        <begin position="11"/>
        <end position="230"/>
    </location>
</feature>
<dbReference type="InterPro" id="IPR052897">
    <property type="entry name" value="Sec-Metab_Biosynth_Hydrolase"/>
</dbReference>
<dbReference type="Proteomes" id="UP001321498">
    <property type="component" value="Chromosome"/>
</dbReference>
<dbReference type="EMBL" id="AP027731">
    <property type="protein sequence ID" value="BDZ44353.1"/>
    <property type="molecule type" value="Genomic_DNA"/>
</dbReference>
<dbReference type="Gene3D" id="3.40.50.1820">
    <property type="entry name" value="alpha/beta hydrolase"/>
    <property type="match status" value="1"/>
</dbReference>
<keyword evidence="3" id="KW-1185">Reference proteome</keyword>
<accession>A0ABM8G840</accession>
<gene>
    <name evidence="2" type="ORF">GCM10025866_02620</name>
</gene>
<dbReference type="InterPro" id="IPR029058">
    <property type="entry name" value="AB_hydrolase_fold"/>
</dbReference>
<dbReference type="SUPFAM" id="SSF53474">
    <property type="entry name" value="alpha/beta-Hydrolases"/>
    <property type="match status" value="1"/>
</dbReference>
<name>A0ABM8G840_9MICO</name>
<dbReference type="PANTHER" id="PTHR37017:SF11">
    <property type="entry name" value="ESTERASE_LIPASE_THIOESTERASE DOMAIN-CONTAINING PROTEIN"/>
    <property type="match status" value="1"/>
</dbReference>
<evidence type="ECO:0000259" key="1">
    <source>
        <dbReference type="Pfam" id="PF12697"/>
    </source>
</evidence>
<protein>
    <submittedName>
        <fullName evidence="2">Esterase</fullName>
    </submittedName>
</protein>
<evidence type="ECO:0000313" key="3">
    <source>
        <dbReference type="Proteomes" id="UP001321498"/>
    </source>
</evidence>
<reference evidence="3" key="1">
    <citation type="journal article" date="2019" name="Int. J. Syst. Evol. Microbiol.">
        <title>The Global Catalogue of Microorganisms (GCM) 10K type strain sequencing project: providing services to taxonomists for standard genome sequencing and annotation.</title>
        <authorList>
            <consortium name="The Broad Institute Genomics Platform"/>
            <consortium name="The Broad Institute Genome Sequencing Center for Infectious Disease"/>
            <person name="Wu L."/>
            <person name="Ma J."/>
        </authorList>
    </citation>
    <scope>NUCLEOTIDE SEQUENCE [LARGE SCALE GENOMIC DNA]</scope>
    <source>
        <strain evidence="3">NBRC 108725</strain>
    </source>
</reference>